<dbReference type="PROSITE" id="PS50112">
    <property type="entry name" value="PAS"/>
    <property type="match status" value="1"/>
</dbReference>
<evidence type="ECO:0000313" key="7">
    <source>
        <dbReference type="EMBL" id="MBN8121374.1"/>
    </source>
</evidence>
<dbReference type="GO" id="GO:0000160">
    <property type="term" value="P:phosphorelay signal transduction system"/>
    <property type="evidence" value="ECO:0007669"/>
    <property type="project" value="InterPro"/>
</dbReference>
<evidence type="ECO:0000256" key="1">
    <source>
        <dbReference type="PROSITE-ProRule" id="PRU00169"/>
    </source>
</evidence>
<gene>
    <name evidence="7" type="ORF">J0J18_06495</name>
</gene>
<evidence type="ECO:0000259" key="4">
    <source>
        <dbReference type="PROSITE" id="PS50113"/>
    </source>
</evidence>
<dbReference type="NCBIfam" id="TIGR00229">
    <property type="entry name" value="sensory_box"/>
    <property type="match status" value="1"/>
</dbReference>
<dbReference type="SMART" id="SM00267">
    <property type="entry name" value="GGDEF"/>
    <property type="match status" value="1"/>
</dbReference>
<feature type="domain" description="Response regulatory" evidence="2">
    <location>
        <begin position="12"/>
        <end position="127"/>
    </location>
</feature>
<accession>A0AAW4HA39</accession>
<dbReference type="Gene3D" id="3.30.70.270">
    <property type="match status" value="1"/>
</dbReference>
<dbReference type="NCBIfam" id="TIGR00254">
    <property type="entry name" value="GGDEF"/>
    <property type="match status" value="1"/>
</dbReference>
<dbReference type="CDD" id="cd00130">
    <property type="entry name" value="PAS"/>
    <property type="match status" value="1"/>
</dbReference>
<dbReference type="SMART" id="SM00448">
    <property type="entry name" value="REC"/>
    <property type="match status" value="1"/>
</dbReference>
<dbReference type="InterPro" id="IPR013767">
    <property type="entry name" value="PAS_fold"/>
</dbReference>
<keyword evidence="1" id="KW-0597">Phosphoprotein</keyword>
<dbReference type="Gene3D" id="3.30.450.20">
    <property type="entry name" value="PAS domain"/>
    <property type="match status" value="2"/>
</dbReference>
<protein>
    <submittedName>
        <fullName evidence="7">EAL domain-containing protein</fullName>
    </submittedName>
</protein>
<dbReference type="AlphaFoldDB" id="A0AAW4HA39"/>
<dbReference type="RefSeq" id="WP_206622579.1">
    <property type="nucleotide sequence ID" value="NZ_JAFKOQ010000002.1"/>
</dbReference>
<feature type="domain" description="GGDEF" evidence="6">
    <location>
        <begin position="427"/>
        <end position="560"/>
    </location>
</feature>
<dbReference type="InterPro" id="IPR001789">
    <property type="entry name" value="Sig_transdc_resp-reg_receiver"/>
</dbReference>
<dbReference type="SUPFAM" id="SSF52172">
    <property type="entry name" value="CheY-like"/>
    <property type="match status" value="1"/>
</dbReference>
<sequence>MATKRNQNVDINILVVDDEQTNLLIMKEALSGLGRIIATTDPLEALELSVVYQPQITLLDIEMPKLNGLELCKRLLDNPVTSNTSVMFITSHNETEMEYRSLEFGAVDYITKPIDIRLCRLRVSNHLQLRLKSEALSIARGDLQDLLIQLPIFVSYWSPNWERRFCNDYSRNWFGLVTEKELVNNANIDMLIPEELANLIKDKIALTAVDKSTSFRFELNTYVTGTKFLEIHVKRRLNRDKLIGYIVTAVDLTKVVMTQNALLEEKEWLNVTLNSIGDAVIATDTKADITFMNPIAENMTGWSSSEAKGKSIKNVMTLHDAKTNVIQSNPIFSALEQQKTVRAMLDCKLSSRDGRKFHVENSATPIRNADGTLGGAIIVFHDISEAIAMTLKMSHLATHDQLTGLPNRVLLHERLNSALQVAKRKNRRLAMLMIDINNFKYVNDTQGHHIGDRLIQELAIRLVDHCSPDFIVARPGGDEFIVVATNVEKLTSLDSLASTLQLAINEPFYIDDKEHKISSSIGISVYPDDANNEDKLQRYADTAMYRAKKQGKNQHCFFGQDLELEFLHRHKIEFHLRKALETNSLEVVFQPQYSLKKQTIVGCEALARLHNCDNNEAISPIDFIPIAEETGLINQLGLQMLIKSCEVGKKLLDGGTPTRMSVNVAAKQFANPHFPTQIKNALTQTQLPSHLLQLEVTESTLMSGYEATKETLLRIKELGVSISIDDFGTGYSSLSYLKSFPIDEIKIDRTFVRDMEKNDLSYNIVKTIVCLAKSLELAIVAEGIETKHEERLLIDLGCDLGQGFMFSKPLSESNLVTALQSHNKVNV</sequence>
<evidence type="ECO:0000313" key="8">
    <source>
        <dbReference type="Proteomes" id="UP000664056"/>
    </source>
</evidence>
<dbReference type="InterPro" id="IPR052155">
    <property type="entry name" value="Biofilm_reg_signaling"/>
</dbReference>
<dbReference type="InterPro" id="IPR035919">
    <property type="entry name" value="EAL_sf"/>
</dbReference>
<dbReference type="InterPro" id="IPR000160">
    <property type="entry name" value="GGDEF_dom"/>
</dbReference>
<feature type="domain" description="EAL" evidence="5">
    <location>
        <begin position="569"/>
        <end position="823"/>
    </location>
</feature>
<dbReference type="CDD" id="cd01948">
    <property type="entry name" value="EAL"/>
    <property type="match status" value="1"/>
</dbReference>
<evidence type="ECO:0000259" key="2">
    <source>
        <dbReference type="PROSITE" id="PS50110"/>
    </source>
</evidence>
<comment type="caution">
    <text evidence="7">The sequence shown here is derived from an EMBL/GenBank/DDBJ whole genome shotgun (WGS) entry which is preliminary data.</text>
</comment>
<dbReference type="InterPro" id="IPR000014">
    <property type="entry name" value="PAS"/>
</dbReference>
<dbReference type="PROSITE" id="PS50887">
    <property type="entry name" value="GGDEF"/>
    <property type="match status" value="1"/>
</dbReference>
<dbReference type="SUPFAM" id="SSF141868">
    <property type="entry name" value="EAL domain-like"/>
    <property type="match status" value="1"/>
</dbReference>
<dbReference type="SUPFAM" id="SSF55073">
    <property type="entry name" value="Nucleotide cyclase"/>
    <property type="match status" value="1"/>
</dbReference>
<dbReference type="CDD" id="cd01949">
    <property type="entry name" value="GGDEF"/>
    <property type="match status" value="1"/>
</dbReference>
<dbReference type="PANTHER" id="PTHR44757:SF4">
    <property type="entry name" value="DIGUANYLATE CYCLASE DGCE-RELATED"/>
    <property type="match status" value="1"/>
</dbReference>
<dbReference type="Gene3D" id="3.20.20.450">
    <property type="entry name" value="EAL domain"/>
    <property type="match status" value="1"/>
</dbReference>
<dbReference type="InterPro" id="IPR029787">
    <property type="entry name" value="Nucleotide_cyclase"/>
</dbReference>
<feature type="domain" description="PAC" evidence="4">
    <location>
        <begin position="343"/>
        <end position="395"/>
    </location>
</feature>
<dbReference type="Pfam" id="PF00563">
    <property type="entry name" value="EAL"/>
    <property type="match status" value="1"/>
</dbReference>
<dbReference type="InterPro" id="IPR043128">
    <property type="entry name" value="Rev_trsase/Diguanyl_cyclase"/>
</dbReference>
<dbReference type="InterPro" id="IPR001633">
    <property type="entry name" value="EAL_dom"/>
</dbReference>
<dbReference type="Gene3D" id="3.40.50.2300">
    <property type="match status" value="1"/>
</dbReference>
<dbReference type="PANTHER" id="PTHR44757">
    <property type="entry name" value="DIGUANYLATE CYCLASE DGCP"/>
    <property type="match status" value="1"/>
</dbReference>
<dbReference type="EMBL" id="JAFKOQ010000002">
    <property type="protein sequence ID" value="MBN8121374.1"/>
    <property type="molecule type" value="Genomic_DNA"/>
</dbReference>
<name>A0AAW4HA39_VIBVL</name>
<dbReference type="InterPro" id="IPR001610">
    <property type="entry name" value="PAC"/>
</dbReference>
<dbReference type="PROSITE" id="PS50110">
    <property type="entry name" value="RESPONSE_REGULATORY"/>
    <property type="match status" value="1"/>
</dbReference>
<dbReference type="InterPro" id="IPR011006">
    <property type="entry name" value="CheY-like_superfamily"/>
</dbReference>
<dbReference type="Pfam" id="PF00990">
    <property type="entry name" value="GGDEF"/>
    <property type="match status" value="1"/>
</dbReference>
<organism evidence="7 8">
    <name type="scientific">Vibrio vulnificus</name>
    <dbReference type="NCBI Taxonomy" id="672"/>
    <lineage>
        <taxon>Bacteria</taxon>
        <taxon>Pseudomonadati</taxon>
        <taxon>Pseudomonadota</taxon>
        <taxon>Gammaproteobacteria</taxon>
        <taxon>Vibrionales</taxon>
        <taxon>Vibrionaceae</taxon>
        <taxon>Vibrio</taxon>
    </lineage>
</organism>
<dbReference type="PROSITE" id="PS50113">
    <property type="entry name" value="PAC"/>
    <property type="match status" value="1"/>
</dbReference>
<dbReference type="SMART" id="SM00052">
    <property type="entry name" value="EAL"/>
    <property type="match status" value="1"/>
</dbReference>
<dbReference type="SUPFAM" id="SSF55785">
    <property type="entry name" value="PYP-like sensor domain (PAS domain)"/>
    <property type="match status" value="2"/>
</dbReference>
<dbReference type="SMART" id="SM00091">
    <property type="entry name" value="PAS"/>
    <property type="match status" value="2"/>
</dbReference>
<reference evidence="7" key="1">
    <citation type="submission" date="2021-03" db="EMBL/GenBank/DDBJ databases">
        <title>Study of the foodborne Vibrio vulnificus isolates from China.</title>
        <authorList>
            <person name="Zheng Z."/>
            <person name="Ye L."/>
        </authorList>
    </citation>
    <scope>NUCLEOTIDE SEQUENCE</scope>
    <source>
        <strain evidence="7">Vv1582</strain>
    </source>
</reference>
<dbReference type="Proteomes" id="UP000664056">
    <property type="component" value="Unassembled WGS sequence"/>
</dbReference>
<feature type="modified residue" description="4-aspartylphosphate" evidence="1">
    <location>
        <position position="60"/>
    </location>
</feature>
<dbReference type="GO" id="GO:0006355">
    <property type="term" value="P:regulation of DNA-templated transcription"/>
    <property type="evidence" value="ECO:0007669"/>
    <property type="project" value="InterPro"/>
</dbReference>
<dbReference type="InterPro" id="IPR000700">
    <property type="entry name" value="PAS-assoc_C"/>
</dbReference>
<feature type="domain" description="PAS" evidence="3">
    <location>
        <begin position="265"/>
        <end position="338"/>
    </location>
</feature>
<dbReference type="Pfam" id="PF00989">
    <property type="entry name" value="PAS"/>
    <property type="match status" value="1"/>
</dbReference>
<dbReference type="PROSITE" id="PS50883">
    <property type="entry name" value="EAL"/>
    <property type="match status" value="1"/>
</dbReference>
<evidence type="ECO:0000259" key="5">
    <source>
        <dbReference type="PROSITE" id="PS50883"/>
    </source>
</evidence>
<evidence type="ECO:0000259" key="3">
    <source>
        <dbReference type="PROSITE" id="PS50112"/>
    </source>
</evidence>
<dbReference type="SMART" id="SM00086">
    <property type="entry name" value="PAC"/>
    <property type="match status" value="1"/>
</dbReference>
<dbReference type="Pfam" id="PF00072">
    <property type="entry name" value="Response_reg"/>
    <property type="match status" value="1"/>
</dbReference>
<evidence type="ECO:0000259" key="6">
    <source>
        <dbReference type="PROSITE" id="PS50887"/>
    </source>
</evidence>
<dbReference type="InterPro" id="IPR035965">
    <property type="entry name" value="PAS-like_dom_sf"/>
</dbReference>
<proteinExistence type="predicted"/>